<gene>
    <name evidence="2" type="ORF">QOZ84_12345</name>
</gene>
<keyword evidence="3" id="KW-1185">Reference proteome</keyword>
<dbReference type="Proteomes" id="UP001301012">
    <property type="component" value="Unassembled WGS sequence"/>
</dbReference>
<name>A0ABT7EBP0_9FIRM</name>
<dbReference type="Gene3D" id="2.40.260.10">
    <property type="entry name" value="Sortase"/>
    <property type="match status" value="1"/>
</dbReference>
<dbReference type="InterPro" id="IPR023365">
    <property type="entry name" value="Sortase_dom-sf"/>
</dbReference>
<dbReference type="InterPro" id="IPR005754">
    <property type="entry name" value="Sortase"/>
</dbReference>
<evidence type="ECO:0000256" key="1">
    <source>
        <dbReference type="ARBA" id="ARBA00022801"/>
    </source>
</evidence>
<organism evidence="2 3">
    <name type="scientific">Romboutsia sedimentorum</name>
    <dbReference type="NCBI Taxonomy" id="1368474"/>
    <lineage>
        <taxon>Bacteria</taxon>
        <taxon>Bacillati</taxon>
        <taxon>Bacillota</taxon>
        <taxon>Clostridia</taxon>
        <taxon>Peptostreptococcales</taxon>
        <taxon>Peptostreptococcaceae</taxon>
        <taxon>Romboutsia</taxon>
    </lineage>
</organism>
<dbReference type="NCBIfam" id="TIGR01076">
    <property type="entry name" value="sortase_fam"/>
    <property type="match status" value="1"/>
</dbReference>
<proteinExistence type="predicted"/>
<dbReference type="InterPro" id="IPR042000">
    <property type="entry name" value="Sortase_D_2"/>
</dbReference>
<comment type="caution">
    <text evidence="2">The sequence shown here is derived from an EMBL/GenBank/DDBJ whole genome shotgun (WGS) entry which is preliminary data.</text>
</comment>
<dbReference type="PROSITE" id="PS51257">
    <property type="entry name" value="PROKAR_LIPOPROTEIN"/>
    <property type="match status" value="1"/>
</dbReference>
<dbReference type="RefSeq" id="WP_284133270.1">
    <property type="nucleotide sequence ID" value="NZ_JASKYM010000007.1"/>
</dbReference>
<dbReference type="SUPFAM" id="SSF63817">
    <property type="entry name" value="Sortase"/>
    <property type="match status" value="1"/>
</dbReference>
<accession>A0ABT7EBP0</accession>
<sequence>MKNKYRKIIGITLIVVGCITVGIRVGGKILFESESKKEVYEFLENDIVKNNVSKVNDENISVKEVYKNTDADDKIGVIEIPDLGIQHIIVEGTSEKQIKKNVGHFENTAMPGEYGNFCLAGHRNNLYNEVFKGLADVEIGTEIIIKALNGEFRYKIYKKEVIEPENINVLNQDLSRKEMTMITCTKDSKKRVCVKARLI</sequence>
<dbReference type="Pfam" id="PF04203">
    <property type="entry name" value="Sortase"/>
    <property type="match status" value="1"/>
</dbReference>
<reference evidence="2 3" key="1">
    <citation type="submission" date="2023-05" db="EMBL/GenBank/DDBJ databases">
        <title>Rombocin, a short stable natural nisin variant, displays selective antimicrobial activity against Listeria monocytogenes and employs dual mode of action to kill target bacterial strains.</title>
        <authorList>
            <person name="Wambui J."/>
            <person name="Stephan R."/>
            <person name="Kuipers O.P."/>
        </authorList>
    </citation>
    <scope>NUCLEOTIDE SEQUENCE [LARGE SCALE GENOMIC DNA]</scope>
    <source>
        <strain evidence="2 3">RC002</strain>
    </source>
</reference>
<evidence type="ECO:0000313" key="3">
    <source>
        <dbReference type="Proteomes" id="UP001301012"/>
    </source>
</evidence>
<keyword evidence="1" id="KW-0378">Hydrolase</keyword>
<protein>
    <submittedName>
        <fullName evidence="2">Class D sortase</fullName>
    </submittedName>
</protein>
<dbReference type="CDD" id="cd06166">
    <property type="entry name" value="Sortase_D_2"/>
    <property type="match status" value="1"/>
</dbReference>
<dbReference type="EMBL" id="JASKYM010000007">
    <property type="protein sequence ID" value="MDK2564343.1"/>
    <property type="molecule type" value="Genomic_DNA"/>
</dbReference>
<evidence type="ECO:0000313" key="2">
    <source>
        <dbReference type="EMBL" id="MDK2564343.1"/>
    </source>
</evidence>